<accession>A0A1L8WLI3</accession>
<sequence>MKKLTNILLLSSVVLGGISIGAMNICAEELGWQPGQEDPTPGQTIKGEENADVAVNGWVGEWTPVDPDDPSYIDITVPTTVRYANAMSEDGKTLPEILSPLYTMTNNSNARRVMVEVSNFVEVGNSGVKQSLFFTPLNEAGVRLQSVSGQFLNTPTYLTTIGKSKSKALKFEGEISEGFKADEVVKPTYTMTLNFTALKD</sequence>
<dbReference type="Proteomes" id="UP000182152">
    <property type="component" value="Unassembled WGS sequence"/>
</dbReference>
<evidence type="ECO:0000256" key="1">
    <source>
        <dbReference type="SAM" id="SignalP"/>
    </source>
</evidence>
<organism evidence="2 3">
    <name type="scientific">Enterococcus ratti</name>
    <dbReference type="NCBI Taxonomy" id="150033"/>
    <lineage>
        <taxon>Bacteria</taxon>
        <taxon>Bacillati</taxon>
        <taxon>Bacillota</taxon>
        <taxon>Bacilli</taxon>
        <taxon>Lactobacillales</taxon>
        <taxon>Enterococcaceae</taxon>
        <taxon>Enterococcus</taxon>
    </lineage>
</organism>
<comment type="caution">
    <text evidence="2">The sequence shown here is derived from an EMBL/GenBank/DDBJ whole genome shotgun (WGS) entry which is preliminary data.</text>
</comment>
<feature type="chain" id="PRO_5009881921" evidence="1">
    <location>
        <begin position="28"/>
        <end position="200"/>
    </location>
</feature>
<feature type="signal peptide" evidence="1">
    <location>
        <begin position="1"/>
        <end position="27"/>
    </location>
</feature>
<dbReference type="OrthoDB" id="2186474at2"/>
<proteinExistence type="predicted"/>
<name>A0A1L8WLI3_9ENTE</name>
<dbReference type="AlphaFoldDB" id="A0A1L8WLI3"/>
<keyword evidence="3" id="KW-1185">Reference proteome</keyword>
<dbReference type="RefSeq" id="WP_071855387.1">
    <property type="nucleotide sequence ID" value="NZ_JXLB01000009.1"/>
</dbReference>
<reference evidence="2 3" key="1">
    <citation type="submission" date="2014-12" db="EMBL/GenBank/DDBJ databases">
        <title>Draft genome sequences of 29 type strains of Enterococci.</title>
        <authorList>
            <person name="Zhong Z."/>
            <person name="Sun Z."/>
            <person name="Liu W."/>
            <person name="Zhang W."/>
            <person name="Zhang H."/>
        </authorList>
    </citation>
    <scope>NUCLEOTIDE SEQUENCE [LARGE SCALE GENOMIC DNA]</scope>
    <source>
        <strain evidence="2 3">DSM 15687</strain>
    </source>
</reference>
<keyword evidence="1" id="KW-0732">Signal</keyword>
<evidence type="ECO:0000313" key="3">
    <source>
        <dbReference type="Proteomes" id="UP000182152"/>
    </source>
</evidence>
<dbReference type="EMBL" id="JXLB01000009">
    <property type="protein sequence ID" value="OJG81867.1"/>
    <property type="molecule type" value="Genomic_DNA"/>
</dbReference>
<gene>
    <name evidence="2" type="ORF">RV14_GL002410</name>
</gene>
<protein>
    <submittedName>
        <fullName evidence="2">Uncharacterized protein</fullName>
    </submittedName>
</protein>
<evidence type="ECO:0000313" key="2">
    <source>
        <dbReference type="EMBL" id="OJG81867.1"/>
    </source>
</evidence>